<keyword evidence="3" id="KW-1185">Reference proteome</keyword>
<evidence type="ECO:0000313" key="3">
    <source>
        <dbReference type="Proteomes" id="UP000078492"/>
    </source>
</evidence>
<dbReference type="Pfam" id="PF03372">
    <property type="entry name" value="Exo_endo_phos"/>
    <property type="match status" value="1"/>
</dbReference>
<organism evidence="2 3">
    <name type="scientific">Trachymyrmex cornetzi</name>
    <dbReference type="NCBI Taxonomy" id="471704"/>
    <lineage>
        <taxon>Eukaryota</taxon>
        <taxon>Metazoa</taxon>
        <taxon>Ecdysozoa</taxon>
        <taxon>Arthropoda</taxon>
        <taxon>Hexapoda</taxon>
        <taxon>Insecta</taxon>
        <taxon>Pterygota</taxon>
        <taxon>Neoptera</taxon>
        <taxon>Endopterygota</taxon>
        <taxon>Hymenoptera</taxon>
        <taxon>Apocrita</taxon>
        <taxon>Aculeata</taxon>
        <taxon>Formicoidea</taxon>
        <taxon>Formicidae</taxon>
        <taxon>Myrmicinae</taxon>
        <taxon>Trachymyrmex</taxon>
    </lineage>
</organism>
<dbReference type="AlphaFoldDB" id="A0A151JM83"/>
<dbReference type="InterPro" id="IPR005135">
    <property type="entry name" value="Endo/exonuclease/phosphatase"/>
</dbReference>
<evidence type="ECO:0000313" key="2">
    <source>
        <dbReference type="EMBL" id="KYN27410.1"/>
    </source>
</evidence>
<reference evidence="2 3" key="1">
    <citation type="submission" date="2015-09" db="EMBL/GenBank/DDBJ databases">
        <title>Trachymyrmex cornetzi WGS genome.</title>
        <authorList>
            <person name="Nygaard S."/>
            <person name="Hu H."/>
            <person name="Boomsma J."/>
            <person name="Zhang G."/>
        </authorList>
    </citation>
    <scope>NUCLEOTIDE SEQUENCE [LARGE SCALE GENOMIC DNA]</scope>
    <source>
        <strain evidence="2">Tcor2-1</strain>
        <tissue evidence="2">Whole body</tissue>
    </source>
</reference>
<accession>A0A151JM83</accession>
<dbReference type="GO" id="GO:0003824">
    <property type="term" value="F:catalytic activity"/>
    <property type="evidence" value="ECO:0007669"/>
    <property type="project" value="InterPro"/>
</dbReference>
<name>A0A151JM83_9HYME</name>
<sequence length="417" mass="47149">MQWNCRGLRGKIPHLANFIAEFDIVCIQETIMDCRSFFRVPGYACLRGDAALQSQRGICILVRREIEFSSSLHNQSVIDLALASPGIAPICSAVTSSDAGYSDHLLYIQIGGSFQRRSKFKYKIHLNKEELDRLNSFLHNESSATDADSSEDPLKAYEELVRKINSGISAVVPDKAKAPSSLSMSGSNSQPPWWNDVCQEAVIARKSATETYKKTLTWESYLEYKNNPHRLWSLVRSFKNRNLNSNIIPERQSGCDLSRACDNAIEKLCPPSCLHGILPSLPDMLREDSTNSHNLVTELDYQAVKCGYCGWLMFGSCAEIQAHQCFKNYDENIHVLSIDKTGRATIRIKDTNENMHIDVPPSESNECTISVDTKDEMLIDAVERRPALWNFKLPQKRTPVIKRLNCHLHLEEVSFFV</sequence>
<dbReference type="EMBL" id="KQ978943">
    <property type="protein sequence ID" value="KYN27410.1"/>
    <property type="molecule type" value="Genomic_DNA"/>
</dbReference>
<gene>
    <name evidence="2" type="ORF">ALC57_03202</name>
</gene>
<feature type="domain" description="Endonuclease/exonuclease/phosphatase" evidence="1">
    <location>
        <begin position="1"/>
        <end position="69"/>
    </location>
</feature>
<dbReference type="SUPFAM" id="SSF56219">
    <property type="entry name" value="DNase I-like"/>
    <property type="match status" value="1"/>
</dbReference>
<protein>
    <recommendedName>
        <fullName evidence="1">Endonuclease/exonuclease/phosphatase domain-containing protein</fullName>
    </recommendedName>
</protein>
<evidence type="ECO:0000259" key="1">
    <source>
        <dbReference type="Pfam" id="PF03372"/>
    </source>
</evidence>
<dbReference type="InterPro" id="IPR036691">
    <property type="entry name" value="Endo/exonu/phosph_ase_sf"/>
</dbReference>
<dbReference type="Gene3D" id="3.60.10.10">
    <property type="entry name" value="Endonuclease/exonuclease/phosphatase"/>
    <property type="match status" value="1"/>
</dbReference>
<proteinExistence type="predicted"/>
<dbReference type="Proteomes" id="UP000078492">
    <property type="component" value="Unassembled WGS sequence"/>
</dbReference>